<organism evidence="2 3">
    <name type="scientific">Pseudoalteromonas luteoviolacea S4060-1</name>
    <dbReference type="NCBI Taxonomy" id="1365257"/>
    <lineage>
        <taxon>Bacteria</taxon>
        <taxon>Pseudomonadati</taxon>
        <taxon>Pseudomonadota</taxon>
        <taxon>Gammaproteobacteria</taxon>
        <taxon>Alteromonadales</taxon>
        <taxon>Pseudoalteromonadaceae</taxon>
        <taxon>Pseudoalteromonas</taxon>
    </lineage>
</organism>
<dbReference type="PANTHER" id="PTHR34631:SF3">
    <property type="entry name" value="ISSOD12 TRANSPOSASE TNPA_ISSOD12"/>
    <property type="match status" value="1"/>
</dbReference>
<feature type="domain" description="Transposase DDE" evidence="1">
    <location>
        <begin position="29"/>
        <end position="140"/>
    </location>
</feature>
<dbReference type="Pfam" id="PF13737">
    <property type="entry name" value="DDE_Tnp_1_5"/>
    <property type="match status" value="1"/>
</dbReference>
<proteinExistence type="predicted"/>
<name>A0A167J5U8_9GAMM</name>
<dbReference type="PANTHER" id="PTHR34631">
    <property type="match status" value="1"/>
</dbReference>
<accession>A0A167J5U8</accession>
<reference evidence="2 3" key="1">
    <citation type="submission" date="2013-07" db="EMBL/GenBank/DDBJ databases">
        <title>Comparative Genomic and Metabolomic Analysis of Twelve Strains of Pseudoalteromonas luteoviolacea.</title>
        <authorList>
            <person name="Vynne N.G."/>
            <person name="Mansson M."/>
            <person name="Gram L."/>
        </authorList>
    </citation>
    <scope>NUCLEOTIDE SEQUENCE [LARGE SCALE GENOMIC DNA]</scope>
    <source>
        <strain evidence="2 3">S4060-1</strain>
    </source>
</reference>
<dbReference type="InterPro" id="IPR053172">
    <property type="entry name" value="Tn903_transposase"/>
</dbReference>
<protein>
    <recommendedName>
        <fullName evidence="1">Transposase DDE domain-containing protein</fullName>
    </recommendedName>
</protein>
<dbReference type="AlphaFoldDB" id="A0A167J5U8"/>
<gene>
    <name evidence="2" type="ORF">N478_26165</name>
</gene>
<comment type="caution">
    <text evidence="2">The sequence shown here is derived from an EMBL/GenBank/DDBJ whole genome shotgun (WGS) entry which is preliminary data.</text>
</comment>
<evidence type="ECO:0000259" key="1">
    <source>
        <dbReference type="Pfam" id="PF13737"/>
    </source>
</evidence>
<dbReference type="EMBL" id="AUXX01000052">
    <property type="protein sequence ID" value="KZN60553.1"/>
    <property type="molecule type" value="Genomic_DNA"/>
</dbReference>
<dbReference type="Proteomes" id="UP000076661">
    <property type="component" value="Unassembled WGS sequence"/>
</dbReference>
<sequence>MIRSKKHNVTQATMTKKIKNWSAYNRALIQRGNIAIWLSDDAIQQWQTAEQHGGRGRSKKYTDFAIETCLTLRSVFNLPLRALEGFVNSLLNLMDAPIHSPGYSCLCKRGKTLDVQYRTKPATQGFIDIVVDSTGLKVYGNGEWHTRKHRASKRRTWRKLHLAIDAASHDIVSAELSMVNVSDGEVLGDLLRPLRRNVDRVTGDGAYDTRDCYDEIAAKGAVARIPPRENAQYWEKGHPRNSAIILMHQFGLKHWKEKSGYHERSLAETGVYRFKQLTGDELTSRTFNSQHTEVMIKAKVINTMNRLGMPEYQ</sequence>
<dbReference type="NCBIfam" id="NF033579">
    <property type="entry name" value="transpos_IS5_2"/>
    <property type="match status" value="1"/>
</dbReference>
<dbReference type="PATRIC" id="fig|1365257.3.peg.4762"/>
<dbReference type="InterPro" id="IPR053520">
    <property type="entry name" value="Transposase_Tn903"/>
</dbReference>
<dbReference type="InterPro" id="IPR025668">
    <property type="entry name" value="Tnp_DDE_dom"/>
</dbReference>
<evidence type="ECO:0000313" key="3">
    <source>
        <dbReference type="Proteomes" id="UP000076661"/>
    </source>
</evidence>
<evidence type="ECO:0000313" key="2">
    <source>
        <dbReference type="EMBL" id="KZN60553.1"/>
    </source>
</evidence>